<feature type="region of interest" description="Disordered" evidence="2">
    <location>
        <begin position="1"/>
        <end position="20"/>
    </location>
</feature>
<reference evidence="4" key="1">
    <citation type="journal article" date="2023" name="Nat. Commun.">
        <title>Diploid and tetraploid genomes of Acorus and the evolution of monocots.</title>
        <authorList>
            <person name="Ma L."/>
            <person name="Liu K.W."/>
            <person name="Li Z."/>
            <person name="Hsiao Y.Y."/>
            <person name="Qi Y."/>
            <person name="Fu T."/>
            <person name="Tang G.D."/>
            <person name="Zhang D."/>
            <person name="Sun W.H."/>
            <person name="Liu D.K."/>
            <person name="Li Y."/>
            <person name="Chen G.Z."/>
            <person name="Liu X.D."/>
            <person name="Liao X.Y."/>
            <person name="Jiang Y.T."/>
            <person name="Yu X."/>
            <person name="Hao Y."/>
            <person name="Huang J."/>
            <person name="Zhao X.W."/>
            <person name="Ke S."/>
            <person name="Chen Y.Y."/>
            <person name="Wu W.L."/>
            <person name="Hsu J.L."/>
            <person name="Lin Y.F."/>
            <person name="Huang M.D."/>
            <person name="Li C.Y."/>
            <person name="Huang L."/>
            <person name="Wang Z.W."/>
            <person name="Zhao X."/>
            <person name="Zhong W.Y."/>
            <person name="Peng D.H."/>
            <person name="Ahmad S."/>
            <person name="Lan S."/>
            <person name="Zhang J.S."/>
            <person name="Tsai W.C."/>
            <person name="Van de Peer Y."/>
            <person name="Liu Z.J."/>
        </authorList>
    </citation>
    <scope>NUCLEOTIDE SEQUENCE</scope>
    <source>
        <strain evidence="4">CP</strain>
    </source>
</reference>
<dbReference type="GO" id="GO:0008270">
    <property type="term" value="F:zinc ion binding"/>
    <property type="evidence" value="ECO:0007669"/>
    <property type="project" value="UniProtKB-KW"/>
</dbReference>
<dbReference type="InterPro" id="IPR013083">
    <property type="entry name" value="Znf_RING/FYVE/PHD"/>
</dbReference>
<evidence type="ECO:0000256" key="2">
    <source>
        <dbReference type="SAM" id="MobiDB-lite"/>
    </source>
</evidence>
<dbReference type="EMBL" id="JAUJYO010000017">
    <property type="protein sequence ID" value="KAK1292959.1"/>
    <property type="molecule type" value="Genomic_DNA"/>
</dbReference>
<accession>A0AAV9CWT6</accession>
<dbReference type="AlphaFoldDB" id="A0AAV9CWT6"/>
<name>A0AAV9CWT6_ACOCL</name>
<dbReference type="PANTHER" id="PTHR31150:SF2">
    <property type="entry name" value="RING_U-BOX SUPERFAMILY PROTEIN"/>
    <property type="match status" value="1"/>
</dbReference>
<comment type="caution">
    <text evidence="4">The sequence shown here is derived from an EMBL/GenBank/DDBJ whole genome shotgun (WGS) entry which is preliminary data.</text>
</comment>
<dbReference type="Pfam" id="PF13639">
    <property type="entry name" value="zf-RING_2"/>
    <property type="match status" value="1"/>
</dbReference>
<dbReference type="InterPro" id="IPR001841">
    <property type="entry name" value="Znf_RING"/>
</dbReference>
<feature type="compositionally biased region" description="Polar residues" evidence="2">
    <location>
        <begin position="46"/>
        <end position="62"/>
    </location>
</feature>
<dbReference type="SUPFAM" id="SSF57850">
    <property type="entry name" value="RING/U-box"/>
    <property type="match status" value="1"/>
</dbReference>
<feature type="compositionally biased region" description="Polar residues" evidence="2">
    <location>
        <begin position="384"/>
        <end position="399"/>
    </location>
</feature>
<keyword evidence="1" id="KW-0862">Zinc</keyword>
<keyword evidence="1" id="KW-0863">Zinc-finger</keyword>
<feature type="region of interest" description="Disordered" evidence="2">
    <location>
        <begin position="443"/>
        <end position="463"/>
    </location>
</feature>
<dbReference type="PANTHER" id="PTHR31150">
    <property type="entry name" value="EXPRESSED PROTEIN"/>
    <property type="match status" value="1"/>
</dbReference>
<reference evidence="4" key="2">
    <citation type="submission" date="2023-06" db="EMBL/GenBank/DDBJ databases">
        <authorList>
            <person name="Ma L."/>
            <person name="Liu K.-W."/>
            <person name="Li Z."/>
            <person name="Hsiao Y.-Y."/>
            <person name="Qi Y."/>
            <person name="Fu T."/>
            <person name="Tang G."/>
            <person name="Zhang D."/>
            <person name="Sun W.-H."/>
            <person name="Liu D.-K."/>
            <person name="Li Y."/>
            <person name="Chen G.-Z."/>
            <person name="Liu X.-D."/>
            <person name="Liao X.-Y."/>
            <person name="Jiang Y.-T."/>
            <person name="Yu X."/>
            <person name="Hao Y."/>
            <person name="Huang J."/>
            <person name="Zhao X.-W."/>
            <person name="Ke S."/>
            <person name="Chen Y.-Y."/>
            <person name="Wu W.-L."/>
            <person name="Hsu J.-L."/>
            <person name="Lin Y.-F."/>
            <person name="Huang M.-D."/>
            <person name="Li C.-Y."/>
            <person name="Huang L."/>
            <person name="Wang Z.-W."/>
            <person name="Zhao X."/>
            <person name="Zhong W.-Y."/>
            <person name="Peng D.-H."/>
            <person name="Ahmad S."/>
            <person name="Lan S."/>
            <person name="Zhang J.-S."/>
            <person name="Tsai W.-C."/>
            <person name="Van De Peer Y."/>
            <person name="Liu Z.-J."/>
        </authorList>
    </citation>
    <scope>NUCLEOTIDE SEQUENCE</scope>
    <source>
        <strain evidence="4">CP</strain>
        <tissue evidence="4">Leaves</tissue>
    </source>
</reference>
<organism evidence="4 5">
    <name type="scientific">Acorus calamus</name>
    <name type="common">Sweet flag</name>
    <dbReference type="NCBI Taxonomy" id="4465"/>
    <lineage>
        <taxon>Eukaryota</taxon>
        <taxon>Viridiplantae</taxon>
        <taxon>Streptophyta</taxon>
        <taxon>Embryophyta</taxon>
        <taxon>Tracheophyta</taxon>
        <taxon>Spermatophyta</taxon>
        <taxon>Magnoliopsida</taxon>
        <taxon>Liliopsida</taxon>
        <taxon>Acoraceae</taxon>
        <taxon>Acorus</taxon>
    </lineage>
</organism>
<dbReference type="Gene3D" id="3.30.40.10">
    <property type="entry name" value="Zinc/RING finger domain, C3HC4 (zinc finger)"/>
    <property type="match status" value="1"/>
</dbReference>
<protein>
    <recommendedName>
        <fullName evidence="3">RING-type domain-containing protein</fullName>
    </recommendedName>
</protein>
<sequence length="463" mass="51658">MDPNEPHWRINSSYSPPPSRRWDCRFRSDGFPTASYGDGVPRYRSSLPSNKGSRNMVSSGQYPNHHHSVSDGALSYLGSPSDNFHVPRWTPPVHKYDIGEFTTPVRGARPETSSYPQSIERCYATEVSSVSNSFGSTSPFSESGQWGSTSKQPMFCPQRNASGRRSFMSKPVYPLVFRNPVSDSESFELPNTSSGGRLTTVENGMSSVWTDRSSSRELKFQRTIAEMQKVEGSPDPSTSSRREGFRWSNASSYDFGFDGGSSIDITEHVDSETQMRHDNPNLDQQCGLCRRLLWQKSPWSSYRIIKSRDMPITGVLPCGHIFHADCLDQTTPKTQIHDPPCPLCSKVADGDEETIPFSEPLRVALRSVRRNQGINIASGGDVGSLSNRSSNGIESSFRRNCSSRAPRRGGNFFMKNHFKKRFSLKGKMGKELFGTKVFRQAGSSSSSLPIHENQKPSGQYLRS</sequence>
<dbReference type="Proteomes" id="UP001180020">
    <property type="component" value="Unassembled WGS sequence"/>
</dbReference>
<evidence type="ECO:0000313" key="5">
    <source>
        <dbReference type="Proteomes" id="UP001180020"/>
    </source>
</evidence>
<keyword evidence="5" id="KW-1185">Reference proteome</keyword>
<feature type="region of interest" description="Disordered" evidence="2">
    <location>
        <begin position="376"/>
        <end position="399"/>
    </location>
</feature>
<dbReference type="SMART" id="SM00184">
    <property type="entry name" value="RING"/>
    <property type="match status" value="1"/>
</dbReference>
<dbReference type="PROSITE" id="PS50089">
    <property type="entry name" value="ZF_RING_2"/>
    <property type="match status" value="1"/>
</dbReference>
<gene>
    <name evidence="4" type="ORF">QJS10_CPB17g01522</name>
</gene>
<feature type="region of interest" description="Disordered" evidence="2">
    <location>
        <begin position="31"/>
        <end position="65"/>
    </location>
</feature>
<proteinExistence type="predicted"/>
<evidence type="ECO:0000313" key="4">
    <source>
        <dbReference type="EMBL" id="KAK1292959.1"/>
    </source>
</evidence>
<feature type="domain" description="RING-type" evidence="3">
    <location>
        <begin position="286"/>
        <end position="345"/>
    </location>
</feature>
<keyword evidence="1" id="KW-0479">Metal-binding</keyword>
<evidence type="ECO:0000256" key="1">
    <source>
        <dbReference type="PROSITE-ProRule" id="PRU00175"/>
    </source>
</evidence>
<evidence type="ECO:0000259" key="3">
    <source>
        <dbReference type="PROSITE" id="PS50089"/>
    </source>
</evidence>